<feature type="transmembrane region" description="Helical" evidence="1">
    <location>
        <begin position="247"/>
        <end position="265"/>
    </location>
</feature>
<sequence>MVLMALYTFQVMITLDQMQPAGTSTSFAVEEVTAASKKAALAEIQRSAEDLHINIYKIQPDAHDSYRSRVLFVFVGDVTAFYEHGGYAYPTFSAADQKTQVRPASAINTEDVRGSYAASANATQLESIGARLRAAGIQTRQEENSLLSALVYSLGQGSMAAPLVIVAATLIVAIGYDTSRNRKIHAIKTLHGYGRAPILCSELTDFGAVSLFGLIALALLGLPVLFWYTHGNQLGRFLSVLLGGEGYLLLFCVLSLLVLGGAASLRDSIPEVIKGQGAVIRDGVLAAVVQVVVLAVMFGTASGALNRIEAVRHTEDQLGRWSSLPSAYVLRLLVHRHHADDVEEAPKLLRIIQDMDKQGQVLLVDHSVQEVQQVTGQSSSASYELGGSRSMLVNPRYLGIETVLDTAGKPLHVGEQPEGTFTLLVPDSYDGNIQELKDTYIDRFTQICSTPVNACTSAPIQGKVIRIKSGQALATFHGTQFMPAEDQQDLTVTDPVLAVVSPSAGVPGAIDYLSYASRAEVLFFDADGLDRRLTQAGIREGYQGIDNAADSVAVTLSMTKREQRGDVLGLLVGAFATLLSTLVCTSVYSQKRRRASFVEMIHGYGFLRRHASFFSTELALAVSGLLIAAMLGHMNRPRDAGLAAVLLVLGSLCTLLAVAGYESTLRAEDIKRP</sequence>
<keyword evidence="1" id="KW-0812">Transmembrane</keyword>
<proteinExistence type="predicted"/>
<keyword evidence="3" id="KW-1185">Reference proteome</keyword>
<evidence type="ECO:0000256" key="1">
    <source>
        <dbReference type="SAM" id="Phobius"/>
    </source>
</evidence>
<dbReference type="Proteomes" id="UP000216004">
    <property type="component" value="Unassembled WGS sequence"/>
</dbReference>
<feature type="transmembrane region" description="Helical" evidence="1">
    <location>
        <begin position="150"/>
        <end position="176"/>
    </location>
</feature>
<name>A0A261ETY7_9BIFI</name>
<evidence type="ECO:0000313" key="3">
    <source>
        <dbReference type="Proteomes" id="UP000216004"/>
    </source>
</evidence>
<dbReference type="EMBL" id="MWWS01000004">
    <property type="protein sequence ID" value="OZG50307.1"/>
    <property type="molecule type" value="Genomic_DNA"/>
</dbReference>
<protein>
    <submittedName>
        <fullName evidence="2">Uncharacterized protein</fullName>
    </submittedName>
</protein>
<accession>A0A261ETY7</accession>
<feature type="transmembrane region" description="Helical" evidence="1">
    <location>
        <begin position="285"/>
        <end position="305"/>
    </location>
</feature>
<gene>
    <name evidence="2" type="ORF">BOCO_0824</name>
</gene>
<evidence type="ECO:0000313" key="2">
    <source>
        <dbReference type="EMBL" id="OZG50307.1"/>
    </source>
</evidence>
<organism evidence="2 3">
    <name type="scientific">Bombiscardovia coagulans</name>
    <dbReference type="NCBI Taxonomy" id="686666"/>
    <lineage>
        <taxon>Bacteria</taxon>
        <taxon>Bacillati</taxon>
        <taxon>Actinomycetota</taxon>
        <taxon>Actinomycetes</taxon>
        <taxon>Bifidobacteriales</taxon>
        <taxon>Bifidobacteriaceae</taxon>
        <taxon>Bombiscardovia</taxon>
    </lineage>
</organism>
<feature type="transmembrane region" description="Helical" evidence="1">
    <location>
        <begin position="567"/>
        <end position="589"/>
    </location>
</feature>
<feature type="transmembrane region" description="Helical" evidence="1">
    <location>
        <begin position="640"/>
        <end position="661"/>
    </location>
</feature>
<keyword evidence="1" id="KW-1133">Transmembrane helix</keyword>
<dbReference type="AlphaFoldDB" id="A0A261ETY7"/>
<keyword evidence="1" id="KW-0472">Membrane</keyword>
<feature type="transmembrane region" description="Helical" evidence="1">
    <location>
        <begin position="206"/>
        <end position="227"/>
    </location>
</feature>
<feature type="transmembrane region" description="Helical" evidence="1">
    <location>
        <begin position="610"/>
        <end position="634"/>
    </location>
</feature>
<reference evidence="2 3" key="1">
    <citation type="journal article" date="2017" name="BMC Genomics">
        <title>Comparative genomic and phylogenomic analyses of the Bifidobacteriaceae family.</title>
        <authorList>
            <person name="Lugli G.A."/>
            <person name="Milani C."/>
            <person name="Turroni F."/>
            <person name="Duranti S."/>
            <person name="Mancabelli L."/>
            <person name="Mangifesta M."/>
            <person name="Ferrario C."/>
            <person name="Modesto M."/>
            <person name="Mattarelli P."/>
            <person name="Jiri K."/>
            <person name="van Sinderen D."/>
            <person name="Ventura M."/>
        </authorList>
    </citation>
    <scope>NUCLEOTIDE SEQUENCE [LARGE SCALE GENOMIC DNA]</scope>
    <source>
        <strain evidence="2 3">DSM 22924</strain>
    </source>
</reference>
<comment type="caution">
    <text evidence="2">The sequence shown here is derived from an EMBL/GenBank/DDBJ whole genome shotgun (WGS) entry which is preliminary data.</text>
</comment>